<dbReference type="Proteomes" id="UP001465755">
    <property type="component" value="Unassembled WGS sequence"/>
</dbReference>
<name>A0AAW1NYX6_9CHLO</name>
<dbReference type="AlphaFoldDB" id="A0AAW1NYX6"/>
<protein>
    <submittedName>
        <fullName evidence="1">Uncharacterized protein</fullName>
    </submittedName>
</protein>
<evidence type="ECO:0000313" key="1">
    <source>
        <dbReference type="EMBL" id="KAK9797789.1"/>
    </source>
</evidence>
<reference evidence="1 2" key="1">
    <citation type="journal article" date="2024" name="Nat. Commun.">
        <title>Phylogenomics reveals the evolutionary origins of lichenization in chlorophyte algae.</title>
        <authorList>
            <person name="Puginier C."/>
            <person name="Libourel C."/>
            <person name="Otte J."/>
            <person name="Skaloud P."/>
            <person name="Haon M."/>
            <person name="Grisel S."/>
            <person name="Petersen M."/>
            <person name="Berrin J.G."/>
            <person name="Delaux P.M."/>
            <person name="Dal Grande F."/>
            <person name="Keller J."/>
        </authorList>
    </citation>
    <scope>NUCLEOTIDE SEQUENCE [LARGE SCALE GENOMIC DNA]</scope>
    <source>
        <strain evidence="1 2">SAG 2036</strain>
    </source>
</reference>
<dbReference type="EMBL" id="JALJOQ010000104">
    <property type="protein sequence ID" value="KAK9797789.1"/>
    <property type="molecule type" value="Genomic_DNA"/>
</dbReference>
<organism evidence="1 2">
    <name type="scientific">Symbiochloris irregularis</name>
    <dbReference type="NCBI Taxonomy" id="706552"/>
    <lineage>
        <taxon>Eukaryota</taxon>
        <taxon>Viridiplantae</taxon>
        <taxon>Chlorophyta</taxon>
        <taxon>core chlorophytes</taxon>
        <taxon>Trebouxiophyceae</taxon>
        <taxon>Trebouxiales</taxon>
        <taxon>Trebouxiaceae</taxon>
        <taxon>Symbiochloris</taxon>
    </lineage>
</organism>
<evidence type="ECO:0000313" key="2">
    <source>
        <dbReference type="Proteomes" id="UP001465755"/>
    </source>
</evidence>
<sequence length="190" mass="21214">MEHNVDECTEDRFRRHASDRYGRHYATPLLIEALPDLCYVRDLYGDMWGSIGREHNVLDMRSHAAAAARQLLKNHIPQRLLKNYHSSQQFSSSDDWMPAPDTHSIIDPSLLQKHIAGLDPDTATRTTLEMLSSVLSALSISEDSAVEELMQRDGAGIMLFLPHGAAGGSDVVAIARDTWQMDLCIEEAEA</sequence>
<accession>A0AAW1NYX6</accession>
<keyword evidence="2" id="KW-1185">Reference proteome</keyword>
<proteinExistence type="predicted"/>
<comment type="caution">
    <text evidence="1">The sequence shown here is derived from an EMBL/GenBank/DDBJ whole genome shotgun (WGS) entry which is preliminary data.</text>
</comment>
<gene>
    <name evidence="1" type="ORF">WJX73_004788</name>
</gene>